<sequence length="343" mass="39770">MIVTNEGSLGNKKESAVKRQRINDIQWQMIDKKRYFPLTVVNMFTIRTILYPLTLVRTRLQVQTRGSLYTGTFNALKTVIKYEGFLALYKGFVINSFQLIPHVFYITSYEKTRQLISNFTSNRYLTAFVGGASGAVFAQMLSVPIDIVSQHMMLVGQKGGTCVNKQSKFRDFDRISVPEKLRNSSNLVIARYISNEIYKNEKLRGFYRGYFLSTSLVSINSALWWPFYYFYQAHIGPHMPEKMPVLLIQCICGPLSSLSANTLTNPLDCMRARMQVNKKRESSLEVLRNLWKEDGYRLFYRGLTARLSYSCMYSILITLGYETTKKHSLKEEYQQILFPLNEH</sequence>
<evidence type="ECO:0000256" key="2">
    <source>
        <dbReference type="ARBA" id="ARBA00006375"/>
    </source>
</evidence>
<comment type="similarity">
    <text evidence="2 6">Belongs to the mitochondrial carrier (TC 2.A.29) family.</text>
</comment>
<dbReference type="GO" id="GO:0016020">
    <property type="term" value="C:membrane"/>
    <property type="evidence" value="ECO:0007669"/>
    <property type="project" value="UniProtKB-SubCell"/>
</dbReference>
<comment type="caution">
    <text evidence="8">The sequence shown here is derived from an EMBL/GenBank/DDBJ whole genome shotgun (WGS) entry which is preliminary data.</text>
</comment>
<dbReference type="EMBL" id="REGN01002832">
    <property type="protein sequence ID" value="RNA25937.1"/>
    <property type="molecule type" value="Genomic_DNA"/>
</dbReference>
<gene>
    <name evidence="8" type="ORF">BpHYR1_037846</name>
</gene>
<keyword evidence="6" id="KW-0813">Transport</keyword>
<evidence type="ECO:0000256" key="7">
    <source>
        <dbReference type="SAM" id="Phobius"/>
    </source>
</evidence>
<proteinExistence type="inferred from homology"/>
<dbReference type="STRING" id="10195.A0A3M7RRG9"/>
<dbReference type="PANTHER" id="PTHR46314">
    <property type="entry name" value="SOLUTE CARRIER FAMILY 25 MEMBER 44"/>
    <property type="match status" value="1"/>
</dbReference>
<comment type="subcellular location">
    <subcellularLocation>
        <location evidence="1">Membrane</location>
        <topology evidence="1">Multi-pass membrane protein</topology>
    </subcellularLocation>
</comment>
<protein>
    <submittedName>
        <fullName evidence="8">Solute carrier family 25 member 44-like</fullName>
    </submittedName>
</protein>
<evidence type="ECO:0000256" key="6">
    <source>
        <dbReference type="RuleBase" id="RU000488"/>
    </source>
</evidence>
<dbReference type="InterPro" id="IPR018108">
    <property type="entry name" value="MCP_transmembrane"/>
</dbReference>
<dbReference type="AlphaFoldDB" id="A0A3M7RRG9"/>
<feature type="repeat" description="Solcar" evidence="5">
    <location>
        <begin position="34"/>
        <end position="115"/>
    </location>
</feature>
<dbReference type="Proteomes" id="UP000276133">
    <property type="component" value="Unassembled WGS sequence"/>
</dbReference>
<dbReference type="GO" id="GO:0009083">
    <property type="term" value="P:branched-chain amino acid catabolic process"/>
    <property type="evidence" value="ECO:0007669"/>
    <property type="project" value="InterPro"/>
</dbReference>
<name>A0A3M7RRG9_BRAPC</name>
<dbReference type="GO" id="GO:0015658">
    <property type="term" value="F:branched-chain amino acid transmembrane transporter activity"/>
    <property type="evidence" value="ECO:0007669"/>
    <property type="project" value="InterPro"/>
</dbReference>
<dbReference type="PROSITE" id="PS50920">
    <property type="entry name" value="SOLCAR"/>
    <property type="match status" value="3"/>
</dbReference>
<keyword evidence="4 5" id="KW-0472">Membrane</keyword>
<dbReference type="InterPro" id="IPR023395">
    <property type="entry name" value="MCP_dom_sf"/>
</dbReference>
<evidence type="ECO:0000256" key="1">
    <source>
        <dbReference type="ARBA" id="ARBA00004141"/>
    </source>
</evidence>
<dbReference type="Gene3D" id="1.50.40.10">
    <property type="entry name" value="Mitochondrial carrier domain"/>
    <property type="match status" value="2"/>
</dbReference>
<feature type="transmembrane region" description="Helical" evidence="7">
    <location>
        <begin position="243"/>
        <end position="264"/>
    </location>
</feature>
<dbReference type="InterPro" id="IPR042164">
    <property type="entry name" value="SLC25A44"/>
</dbReference>
<dbReference type="SUPFAM" id="SSF103506">
    <property type="entry name" value="Mitochondrial carrier"/>
    <property type="match status" value="1"/>
</dbReference>
<feature type="repeat" description="Solcar" evidence="5">
    <location>
        <begin position="244"/>
        <end position="327"/>
    </location>
</feature>
<keyword evidence="3 5" id="KW-0812">Transmembrane</keyword>
<feature type="transmembrane region" description="Helical" evidence="7">
    <location>
        <begin position="209"/>
        <end position="231"/>
    </location>
</feature>
<keyword evidence="7" id="KW-1133">Transmembrane helix</keyword>
<evidence type="ECO:0000313" key="9">
    <source>
        <dbReference type="Proteomes" id="UP000276133"/>
    </source>
</evidence>
<evidence type="ECO:0000256" key="3">
    <source>
        <dbReference type="ARBA" id="ARBA00022692"/>
    </source>
</evidence>
<dbReference type="PANTHER" id="PTHR46314:SF2">
    <property type="entry name" value="SOLUTE CARRIER FAMILY 25 MEMBER 44"/>
    <property type="match status" value="1"/>
</dbReference>
<evidence type="ECO:0000256" key="4">
    <source>
        <dbReference type="ARBA" id="ARBA00023136"/>
    </source>
</evidence>
<dbReference type="GO" id="GO:0005739">
    <property type="term" value="C:mitochondrion"/>
    <property type="evidence" value="ECO:0007669"/>
    <property type="project" value="InterPro"/>
</dbReference>
<reference evidence="8 9" key="1">
    <citation type="journal article" date="2018" name="Sci. Rep.">
        <title>Genomic signatures of local adaptation to the degree of environmental predictability in rotifers.</title>
        <authorList>
            <person name="Franch-Gras L."/>
            <person name="Hahn C."/>
            <person name="Garcia-Roger E.M."/>
            <person name="Carmona M.J."/>
            <person name="Serra M."/>
            <person name="Gomez A."/>
        </authorList>
    </citation>
    <scope>NUCLEOTIDE SEQUENCE [LARGE SCALE GENOMIC DNA]</scope>
    <source>
        <strain evidence="8">HYR1</strain>
    </source>
</reference>
<organism evidence="8 9">
    <name type="scientific">Brachionus plicatilis</name>
    <name type="common">Marine rotifer</name>
    <name type="synonym">Brachionus muelleri</name>
    <dbReference type="NCBI Taxonomy" id="10195"/>
    <lineage>
        <taxon>Eukaryota</taxon>
        <taxon>Metazoa</taxon>
        <taxon>Spiralia</taxon>
        <taxon>Gnathifera</taxon>
        <taxon>Rotifera</taxon>
        <taxon>Eurotatoria</taxon>
        <taxon>Monogononta</taxon>
        <taxon>Pseudotrocha</taxon>
        <taxon>Ploima</taxon>
        <taxon>Brachionidae</taxon>
        <taxon>Brachionus</taxon>
    </lineage>
</organism>
<dbReference type="Pfam" id="PF00153">
    <property type="entry name" value="Mito_carr"/>
    <property type="match status" value="3"/>
</dbReference>
<dbReference type="OrthoDB" id="250329at2759"/>
<feature type="repeat" description="Solcar" evidence="5">
    <location>
        <begin position="122"/>
        <end position="234"/>
    </location>
</feature>
<accession>A0A3M7RRG9</accession>
<feature type="transmembrane region" description="Helical" evidence="7">
    <location>
        <begin position="35"/>
        <end position="56"/>
    </location>
</feature>
<evidence type="ECO:0000256" key="5">
    <source>
        <dbReference type="PROSITE-ProRule" id="PRU00282"/>
    </source>
</evidence>
<evidence type="ECO:0000313" key="8">
    <source>
        <dbReference type="EMBL" id="RNA25937.1"/>
    </source>
</evidence>
<keyword evidence="9" id="KW-1185">Reference proteome</keyword>